<dbReference type="SUPFAM" id="SSF47413">
    <property type="entry name" value="lambda repressor-like DNA-binding domains"/>
    <property type="match status" value="1"/>
</dbReference>
<dbReference type="PROSITE" id="PS50943">
    <property type="entry name" value="HTH_CROC1"/>
    <property type="match status" value="1"/>
</dbReference>
<dbReference type="Pfam" id="PF01381">
    <property type="entry name" value="HTH_3"/>
    <property type="match status" value="1"/>
</dbReference>
<keyword evidence="5" id="KW-1185">Reference proteome</keyword>
<dbReference type="RefSeq" id="WP_378261405.1">
    <property type="nucleotide sequence ID" value="NZ_JBHUKR010000004.1"/>
</dbReference>
<feature type="region of interest" description="Disordered" evidence="2">
    <location>
        <begin position="352"/>
        <end position="384"/>
    </location>
</feature>
<dbReference type="PANTHER" id="PTHR43236:SF1">
    <property type="entry name" value="BLL7220 PROTEIN"/>
    <property type="match status" value="1"/>
</dbReference>
<evidence type="ECO:0000256" key="1">
    <source>
        <dbReference type="ARBA" id="ARBA00007227"/>
    </source>
</evidence>
<name>A0ABW5FKL5_9PSEU</name>
<proteinExistence type="inferred from homology"/>
<evidence type="ECO:0000256" key="2">
    <source>
        <dbReference type="SAM" id="MobiDB-lite"/>
    </source>
</evidence>
<dbReference type="InterPro" id="IPR001387">
    <property type="entry name" value="Cro/C1-type_HTH"/>
</dbReference>
<feature type="domain" description="HTH cro/C1-type" evidence="3">
    <location>
        <begin position="8"/>
        <end position="62"/>
    </location>
</feature>
<sequence length="384" mass="42628">MPISPTRLALARKLRGLTLAELGRLTGLSPQTINRYEKARQEPLPENMAAVAHALNLPVEFFERPEIEPIPLAAASFRAPTKTPAFRRDAVLAAGTIATEIAAWITERYRLPGADIPSLHLPVDATWIDVETTALRVRGRWDLGHHAIPNMVHLLESRGARVFSLVQDVRDVDAFSAYLRNEPFVFIDTGKTAERQRFDAAHELGHLVMHQGPEKFDGRQAERQADRFAAAFLMPKEDVLARNLRDATPDELIKASTRWGVSAMALTHRLSELGVLTEWGYRSTCVELAKRGYRRAEPGSTRVPETSQVLEKVFAHLRSSGVGVRSIATTLAITDEEFNRHVFGLAKLATTNSAGTPPHRRSRSHLRVVPTSAATSNGQRRQAK</sequence>
<reference evidence="5" key="1">
    <citation type="journal article" date="2019" name="Int. J. Syst. Evol. Microbiol.">
        <title>The Global Catalogue of Microorganisms (GCM) 10K type strain sequencing project: providing services to taxonomists for standard genome sequencing and annotation.</title>
        <authorList>
            <consortium name="The Broad Institute Genomics Platform"/>
            <consortium name="The Broad Institute Genome Sequencing Center for Infectious Disease"/>
            <person name="Wu L."/>
            <person name="Ma J."/>
        </authorList>
    </citation>
    <scope>NUCLEOTIDE SEQUENCE [LARGE SCALE GENOMIC DNA]</scope>
    <source>
        <strain evidence="5">CGMCC 4.7645</strain>
    </source>
</reference>
<dbReference type="PANTHER" id="PTHR43236">
    <property type="entry name" value="ANTITOXIN HIGA1"/>
    <property type="match status" value="1"/>
</dbReference>
<dbReference type="Pfam" id="PF06114">
    <property type="entry name" value="Peptidase_M78"/>
    <property type="match status" value="1"/>
</dbReference>
<protein>
    <submittedName>
        <fullName evidence="4">ImmA/IrrE family metallo-endopeptidase</fullName>
    </submittedName>
</protein>
<gene>
    <name evidence="4" type="ORF">ACFSXZ_04230</name>
</gene>
<feature type="compositionally biased region" description="Polar residues" evidence="2">
    <location>
        <begin position="372"/>
        <end position="384"/>
    </location>
</feature>
<dbReference type="SMART" id="SM00530">
    <property type="entry name" value="HTH_XRE"/>
    <property type="match status" value="1"/>
</dbReference>
<evidence type="ECO:0000313" key="5">
    <source>
        <dbReference type="Proteomes" id="UP001597417"/>
    </source>
</evidence>
<dbReference type="EMBL" id="JBHUKR010000004">
    <property type="protein sequence ID" value="MFD2415530.1"/>
    <property type="molecule type" value="Genomic_DNA"/>
</dbReference>
<dbReference type="Gene3D" id="1.10.10.2910">
    <property type="match status" value="1"/>
</dbReference>
<dbReference type="Proteomes" id="UP001597417">
    <property type="component" value="Unassembled WGS sequence"/>
</dbReference>
<dbReference type="InterPro" id="IPR052345">
    <property type="entry name" value="Rad_response_metalloprotease"/>
</dbReference>
<dbReference type="InterPro" id="IPR010359">
    <property type="entry name" value="IrrE_HExxH"/>
</dbReference>
<comment type="similarity">
    <text evidence="1">Belongs to the short-chain fatty acyl-CoA assimilation regulator (ScfR) family.</text>
</comment>
<dbReference type="Gene3D" id="1.10.260.40">
    <property type="entry name" value="lambda repressor-like DNA-binding domains"/>
    <property type="match status" value="1"/>
</dbReference>
<organism evidence="4 5">
    <name type="scientific">Amycolatopsis pigmentata</name>
    <dbReference type="NCBI Taxonomy" id="450801"/>
    <lineage>
        <taxon>Bacteria</taxon>
        <taxon>Bacillati</taxon>
        <taxon>Actinomycetota</taxon>
        <taxon>Actinomycetes</taxon>
        <taxon>Pseudonocardiales</taxon>
        <taxon>Pseudonocardiaceae</taxon>
        <taxon>Amycolatopsis</taxon>
    </lineage>
</organism>
<comment type="caution">
    <text evidence="4">The sequence shown here is derived from an EMBL/GenBank/DDBJ whole genome shotgun (WGS) entry which is preliminary data.</text>
</comment>
<dbReference type="InterPro" id="IPR010982">
    <property type="entry name" value="Lambda_DNA-bd_dom_sf"/>
</dbReference>
<dbReference type="CDD" id="cd00093">
    <property type="entry name" value="HTH_XRE"/>
    <property type="match status" value="1"/>
</dbReference>
<accession>A0ABW5FKL5</accession>
<evidence type="ECO:0000259" key="3">
    <source>
        <dbReference type="PROSITE" id="PS50943"/>
    </source>
</evidence>
<evidence type="ECO:0000313" key="4">
    <source>
        <dbReference type="EMBL" id="MFD2415530.1"/>
    </source>
</evidence>